<keyword evidence="1" id="KW-0472">Membrane</keyword>
<organism evidence="2 3">
    <name type="scientific">Hebeloma cylindrosporum</name>
    <dbReference type="NCBI Taxonomy" id="76867"/>
    <lineage>
        <taxon>Eukaryota</taxon>
        <taxon>Fungi</taxon>
        <taxon>Dikarya</taxon>
        <taxon>Basidiomycota</taxon>
        <taxon>Agaricomycotina</taxon>
        <taxon>Agaricomycetes</taxon>
        <taxon>Agaricomycetidae</taxon>
        <taxon>Agaricales</taxon>
        <taxon>Agaricineae</taxon>
        <taxon>Hymenogastraceae</taxon>
        <taxon>Hebeloma</taxon>
    </lineage>
</organism>
<dbReference type="EMBL" id="KN831785">
    <property type="protein sequence ID" value="KIM39645.1"/>
    <property type="molecule type" value="Genomic_DNA"/>
</dbReference>
<feature type="transmembrane region" description="Helical" evidence="1">
    <location>
        <begin position="47"/>
        <end position="74"/>
    </location>
</feature>
<name>A0A0C3BSL4_HEBCY</name>
<keyword evidence="1" id="KW-0812">Transmembrane</keyword>
<reference evidence="2 3" key="1">
    <citation type="submission" date="2014-04" db="EMBL/GenBank/DDBJ databases">
        <authorList>
            <consortium name="DOE Joint Genome Institute"/>
            <person name="Kuo A."/>
            <person name="Gay G."/>
            <person name="Dore J."/>
            <person name="Kohler A."/>
            <person name="Nagy L.G."/>
            <person name="Floudas D."/>
            <person name="Copeland A."/>
            <person name="Barry K.W."/>
            <person name="Cichocki N."/>
            <person name="Veneault-Fourrey C."/>
            <person name="LaButti K."/>
            <person name="Lindquist E.A."/>
            <person name="Lipzen A."/>
            <person name="Lundell T."/>
            <person name="Morin E."/>
            <person name="Murat C."/>
            <person name="Sun H."/>
            <person name="Tunlid A."/>
            <person name="Henrissat B."/>
            <person name="Grigoriev I.V."/>
            <person name="Hibbett D.S."/>
            <person name="Martin F."/>
            <person name="Nordberg H.P."/>
            <person name="Cantor M.N."/>
            <person name="Hua S.X."/>
        </authorList>
    </citation>
    <scope>NUCLEOTIDE SEQUENCE [LARGE SCALE GENOMIC DNA]</scope>
    <source>
        <strain evidence="3">h7</strain>
    </source>
</reference>
<feature type="transmembrane region" description="Helical" evidence="1">
    <location>
        <begin position="86"/>
        <end position="105"/>
    </location>
</feature>
<feature type="transmembrane region" description="Helical" evidence="1">
    <location>
        <begin position="128"/>
        <end position="153"/>
    </location>
</feature>
<gene>
    <name evidence="2" type="ORF">M413DRAFT_194486</name>
</gene>
<sequence length="247" mass="29290">MCASCQIISSFSFFIFHFFQYPPTHLFIFSISIPTHLFTFPYPPTRLLFSSFLVCVFFDPLSRRCLFFVVLSFCRTIQSKAKSKQYIRFFYLSVVFVCFFVHPSMCPFRSLRSSVRASVLLPSLRFRFFGSFCFFFKVQYPSNLFMYLSLFLTVFRTDVSLLNQLFLLLLSIFLPGGIDFSFCSLLFDMSSWLVLRFFLLFFLSSCFPFLSLVFQNLVYIKKCSLCCYRKFWIPLMCIYLLSSFMHS</sequence>
<accession>A0A0C3BSL4</accession>
<dbReference type="Proteomes" id="UP000053424">
    <property type="component" value="Unassembled WGS sequence"/>
</dbReference>
<protein>
    <submittedName>
        <fullName evidence="2">Uncharacterized protein</fullName>
    </submittedName>
</protein>
<keyword evidence="3" id="KW-1185">Reference proteome</keyword>
<keyword evidence="1" id="KW-1133">Transmembrane helix</keyword>
<dbReference type="AlphaFoldDB" id="A0A0C3BSL4"/>
<evidence type="ECO:0000313" key="3">
    <source>
        <dbReference type="Proteomes" id="UP000053424"/>
    </source>
</evidence>
<feature type="transmembrane region" description="Helical" evidence="1">
    <location>
        <begin position="165"/>
        <end position="187"/>
    </location>
</feature>
<evidence type="ECO:0000313" key="2">
    <source>
        <dbReference type="EMBL" id="KIM39645.1"/>
    </source>
</evidence>
<feature type="transmembrane region" description="Helical" evidence="1">
    <location>
        <begin position="193"/>
        <end position="214"/>
    </location>
</feature>
<evidence type="ECO:0000256" key="1">
    <source>
        <dbReference type="SAM" id="Phobius"/>
    </source>
</evidence>
<reference evidence="3" key="2">
    <citation type="submission" date="2015-01" db="EMBL/GenBank/DDBJ databases">
        <title>Evolutionary Origins and Diversification of the Mycorrhizal Mutualists.</title>
        <authorList>
            <consortium name="DOE Joint Genome Institute"/>
            <consortium name="Mycorrhizal Genomics Consortium"/>
            <person name="Kohler A."/>
            <person name="Kuo A."/>
            <person name="Nagy L.G."/>
            <person name="Floudas D."/>
            <person name="Copeland A."/>
            <person name="Barry K.W."/>
            <person name="Cichocki N."/>
            <person name="Veneault-Fourrey C."/>
            <person name="LaButti K."/>
            <person name="Lindquist E.A."/>
            <person name="Lipzen A."/>
            <person name="Lundell T."/>
            <person name="Morin E."/>
            <person name="Murat C."/>
            <person name="Riley R."/>
            <person name="Ohm R."/>
            <person name="Sun H."/>
            <person name="Tunlid A."/>
            <person name="Henrissat B."/>
            <person name="Grigoriev I.V."/>
            <person name="Hibbett D.S."/>
            <person name="Martin F."/>
        </authorList>
    </citation>
    <scope>NUCLEOTIDE SEQUENCE [LARGE SCALE GENOMIC DNA]</scope>
    <source>
        <strain evidence="3">h7</strain>
    </source>
</reference>
<proteinExistence type="predicted"/>
<dbReference type="HOGENOM" id="CLU_1124668_0_0_1"/>